<protein>
    <recommendedName>
        <fullName evidence="2">GOLD domain-containing protein</fullName>
    </recommendedName>
</protein>
<accession>A0A1M4VXW0</accession>
<dbReference type="AlphaFoldDB" id="A0A1M4VXW0"/>
<name>A0A1M4VXW0_9CLOT</name>
<keyword evidence="4" id="KW-1185">Reference proteome</keyword>
<proteinExistence type="predicted"/>
<dbReference type="Proteomes" id="UP000184245">
    <property type="component" value="Unassembled WGS sequence"/>
</dbReference>
<evidence type="ECO:0000259" key="2">
    <source>
        <dbReference type="PROSITE" id="PS50866"/>
    </source>
</evidence>
<feature type="chain" id="PRO_5039464003" description="GOLD domain-containing protein" evidence="1">
    <location>
        <begin position="26"/>
        <end position="232"/>
    </location>
</feature>
<dbReference type="PROSITE" id="PS50866">
    <property type="entry name" value="GOLD"/>
    <property type="match status" value="1"/>
</dbReference>
<feature type="domain" description="GOLD" evidence="2">
    <location>
        <begin position="44"/>
        <end position="200"/>
    </location>
</feature>
<organism evidence="3 4">
    <name type="scientific">Lactonifactor longoviformis DSM 17459</name>
    <dbReference type="NCBI Taxonomy" id="1122155"/>
    <lineage>
        <taxon>Bacteria</taxon>
        <taxon>Bacillati</taxon>
        <taxon>Bacillota</taxon>
        <taxon>Clostridia</taxon>
        <taxon>Eubacteriales</taxon>
        <taxon>Clostridiaceae</taxon>
        <taxon>Lactonifactor</taxon>
    </lineage>
</organism>
<sequence>MKKKIALIITAAIMMVATIIGGTMAAIQATTSTDREISTSNLDVKLLQEDVDPDKKAEIIPNGLSYVGLPGDKVKENVYAQNVGSKDMYLRITIYKAWFDADGNKVFDLGDKVSSEESLYSAKEIEITKGSADDWFFVEDQEYGEYIYCYYKKVLEPGAETSKVMTEFSILTGGSGTTDATKNSNHYSGLSSQITFDVDAIQTTAGDDAILAEWGMEATIDANGNITKIEEQ</sequence>
<dbReference type="STRING" id="1122155.SAMN02745158_01381"/>
<gene>
    <name evidence="3" type="ORF">SAMN02745158_01381</name>
</gene>
<evidence type="ECO:0000313" key="4">
    <source>
        <dbReference type="Proteomes" id="UP000184245"/>
    </source>
</evidence>
<dbReference type="OrthoDB" id="2063096at2"/>
<reference evidence="3 4" key="1">
    <citation type="submission" date="2016-11" db="EMBL/GenBank/DDBJ databases">
        <authorList>
            <person name="Jaros S."/>
            <person name="Januszkiewicz K."/>
            <person name="Wedrychowicz H."/>
        </authorList>
    </citation>
    <scope>NUCLEOTIDE SEQUENCE [LARGE SCALE GENOMIC DNA]</scope>
    <source>
        <strain evidence="3 4">DSM 17459</strain>
    </source>
</reference>
<evidence type="ECO:0000313" key="3">
    <source>
        <dbReference type="EMBL" id="SHE73693.1"/>
    </source>
</evidence>
<evidence type="ECO:0000256" key="1">
    <source>
        <dbReference type="SAM" id="SignalP"/>
    </source>
</evidence>
<dbReference type="EMBL" id="FQVI01000005">
    <property type="protein sequence ID" value="SHE73693.1"/>
    <property type="molecule type" value="Genomic_DNA"/>
</dbReference>
<feature type="signal peptide" evidence="1">
    <location>
        <begin position="1"/>
        <end position="25"/>
    </location>
</feature>
<dbReference type="InterPro" id="IPR009038">
    <property type="entry name" value="GOLD_dom"/>
</dbReference>
<dbReference type="RefSeq" id="WP_072850258.1">
    <property type="nucleotide sequence ID" value="NZ_FQVI01000005.1"/>
</dbReference>
<keyword evidence="1" id="KW-0732">Signal</keyword>